<evidence type="ECO:0000313" key="3">
    <source>
        <dbReference type="Proteomes" id="UP000324748"/>
    </source>
</evidence>
<feature type="region of interest" description="Disordered" evidence="1">
    <location>
        <begin position="68"/>
        <end position="102"/>
    </location>
</feature>
<name>A0A5B0R0P3_PUCGR</name>
<gene>
    <name evidence="2" type="ORF">PGT21_015589</name>
</gene>
<organism evidence="2 3">
    <name type="scientific">Puccinia graminis f. sp. tritici</name>
    <dbReference type="NCBI Taxonomy" id="56615"/>
    <lineage>
        <taxon>Eukaryota</taxon>
        <taxon>Fungi</taxon>
        <taxon>Dikarya</taxon>
        <taxon>Basidiomycota</taxon>
        <taxon>Pucciniomycotina</taxon>
        <taxon>Pucciniomycetes</taxon>
        <taxon>Pucciniales</taxon>
        <taxon>Pucciniaceae</taxon>
        <taxon>Puccinia</taxon>
    </lineage>
</organism>
<dbReference type="AlphaFoldDB" id="A0A5B0R0P3"/>
<evidence type="ECO:0000313" key="2">
    <source>
        <dbReference type="EMBL" id="KAA1119118.1"/>
    </source>
</evidence>
<evidence type="ECO:0000256" key="1">
    <source>
        <dbReference type="SAM" id="MobiDB-lite"/>
    </source>
</evidence>
<dbReference type="EMBL" id="VSWC01000001">
    <property type="protein sequence ID" value="KAA1119118.1"/>
    <property type="molecule type" value="Genomic_DNA"/>
</dbReference>
<accession>A0A5B0R0P3</accession>
<sequence>MTNDSERLIGDGPTRARFRSTIDWYLWSLLDWMAIGGFDLIDDCYAIPASAHKIRFADFAVKFGLRSDSESESSRTAGILQPLLSPSSCQGTPEGGSGDACR</sequence>
<protein>
    <submittedName>
        <fullName evidence="2">Uncharacterized protein</fullName>
    </submittedName>
</protein>
<keyword evidence="3" id="KW-1185">Reference proteome</keyword>
<comment type="caution">
    <text evidence="2">The sequence shown here is derived from an EMBL/GenBank/DDBJ whole genome shotgun (WGS) entry which is preliminary data.</text>
</comment>
<dbReference type="Proteomes" id="UP000324748">
    <property type="component" value="Unassembled WGS sequence"/>
</dbReference>
<feature type="compositionally biased region" description="Gly residues" evidence="1">
    <location>
        <begin position="93"/>
        <end position="102"/>
    </location>
</feature>
<reference evidence="2 3" key="1">
    <citation type="submission" date="2019-05" db="EMBL/GenBank/DDBJ databases">
        <title>Emergence of the Ug99 lineage of the wheat stem rust pathogen through somatic hybridization.</title>
        <authorList>
            <person name="Li F."/>
            <person name="Upadhyaya N.M."/>
            <person name="Sperschneider J."/>
            <person name="Matny O."/>
            <person name="Nguyen-Phuc H."/>
            <person name="Mago R."/>
            <person name="Raley C."/>
            <person name="Miller M.E."/>
            <person name="Silverstein K.A.T."/>
            <person name="Henningsen E."/>
            <person name="Hirsch C.D."/>
            <person name="Visser B."/>
            <person name="Pretorius Z.A."/>
            <person name="Steffenson B.J."/>
            <person name="Schwessinger B."/>
            <person name="Dodds P.N."/>
            <person name="Figueroa M."/>
        </authorList>
    </citation>
    <scope>NUCLEOTIDE SEQUENCE [LARGE SCALE GENOMIC DNA]</scope>
    <source>
        <strain evidence="2">21-0</strain>
    </source>
</reference>
<proteinExistence type="predicted"/>